<dbReference type="Proteomes" id="UP001200741">
    <property type="component" value="Unassembled WGS sequence"/>
</dbReference>
<dbReference type="PANTHER" id="PTHR42767">
    <property type="entry name" value="ENDO-BETA-1,6-GALACTANASE"/>
    <property type="match status" value="1"/>
</dbReference>
<keyword evidence="5" id="KW-1185">Reference proteome</keyword>
<organism evidence="4 5">
    <name type="scientific">Pelomonas cellulosilytica</name>
    <dbReference type="NCBI Taxonomy" id="2906762"/>
    <lineage>
        <taxon>Bacteria</taxon>
        <taxon>Pseudomonadati</taxon>
        <taxon>Pseudomonadota</taxon>
        <taxon>Betaproteobacteria</taxon>
        <taxon>Burkholderiales</taxon>
        <taxon>Sphaerotilaceae</taxon>
        <taxon>Roseateles</taxon>
    </lineage>
</organism>
<dbReference type="EMBL" id="JAJTWU010000001">
    <property type="protein sequence ID" value="MCE4553074.1"/>
    <property type="molecule type" value="Genomic_DNA"/>
</dbReference>
<dbReference type="RefSeq" id="WP_233369784.1">
    <property type="nucleotide sequence ID" value="NZ_JAJTWU010000001.1"/>
</dbReference>
<name>A0ABS8XJP0_9BURK</name>
<feature type="region of interest" description="Disordered" evidence="1">
    <location>
        <begin position="22"/>
        <end position="54"/>
    </location>
</feature>
<accession>A0ABS8XJP0</accession>
<dbReference type="SUPFAM" id="SSF51011">
    <property type="entry name" value="Glycosyl hydrolase domain"/>
    <property type="match status" value="1"/>
</dbReference>
<dbReference type="Gene3D" id="2.60.40.1180">
    <property type="entry name" value="Golgi alpha-mannosidase II"/>
    <property type="match status" value="1"/>
</dbReference>
<evidence type="ECO:0000256" key="2">
    <source>
        <dbReference type="SAM" id="SignalP"/>
    </source>
</evidence>
<feature type="compositionally biased region" description="Polar residues" evidence="1">
    <location>
        <begin position="32"/>
        <end position="43"/>
    </location>
</feature>
<dbReference type="Pfam" id="PF02055">
    <property type="entry name" value="Glyco_hydro_30"/>
    <property type="match status" value="1"/>
</dbReference>
<comment type="caution">
    <text evidence="4">The sequence shown here is derived from an EMBL/GenBank/DDBJ whole genome shotgun (WGS) entry which is preliminary data.</text>
</comment>
<evidence type="ECO:0000313" key="5">
    <source>
        <dbReference type="Proteomes" id="UP001200741"/>
    </source>
</evidence>
<dbReference type="InterPro" id="IPR033453">
    <property type="entry name" value="Glyco_hydro_30_TIM-barrel"/>
</dbReference>
<dbReference type="InterPro" id="IPR017853">
    <property type="entry name" value="GH"/>
</dbReference>
<gene>
    <name evidence="4" type="ORF">LXT13_01265</name>
</gene>
<dbReference type="PANTHER" id="PTHR42767:SF1">
    <property type="entry name" value="ENDO-BETA-1,6-GALACTANASE-LIKE DOMAIN-CONTAINING PROTEIN"/>
    <property type="match status" value="1"/>
</dbReference>
<proteinExistence type="predicted"/>
<dbReference type="Gene3D" id="3.20.20.80">
    <property type="entry name" value="Glycosidases"/>
    <property type="match status" value="1"/>
</dbReference>
<dbReference type="PROSITE" id="PS51257">
    <property type="entry name" value="PROKAR_LIPOPROTEIN"/>
    <property type="match status" value="1"/>
</dbReference>
<feature type="chain" id="PRO_5046194971" description="Glycosyl hydrolase family 30 TIM-barrel domain-containing protein" evidence="2">
    <location>
        <begin position="21"/>
        <end position="626"/>
    </location>
</feature>
<protein>
    <recommendedName>
        <fullName evidence="3">Glycosyl hydrolase family 30 TIM-barrel domain-containing protein</fullName>
    </recommendedName>
</protein>
<dbReference type="InterPro" id="IPR039743">
    <property type="entry name" value="6GAL/EXGAL"/>
</dbReference>
<dbReference type="InterPro" id="IPR013780">
    <property type="entry name" value="Glyco_hydro_b"/>
</dbReference>
<evidence type="ECO:0000313" key="4">
    <source>
        <dbReference type="EMBL" id="MCE4553074.1"/>
    </source>
</evidence>
<reference evidence="4 5" key="1">
    <citation type="submission" date="2021-12" db="EMBL/GenBank/DDBJ databases">
        <title>Genome seq of P8.</title>
        <authorList>
            <person name="Seo T."/>
        </authorList>
    </citation>
    <scope>NUCLEOTIDE SEQUENCE [LARGE SCALE GENOMIC DNA]</scope>
    <source>
        <strain evidence="4 5">P8</strain>
    </source>
</reference>
<feature type="signal peptide" evidence="2">
    <location>
        <begin position="1"/>
        <end position="20"/>
    </location>
</feature>
<sequence length="626" mass="64837">MRTALAISCLLVLLTTGCGGGGGGGGGSSSSADASTPPATQLATPDVRWPDPAPIRWGTPLGTAQLNASSSVAGSFSYTPALGSKPEVGSQTLSMTFTPQDASRYAPATVTRTLRVDKAQPDVRWDTPVAVAQGATLTPAALSTAPRAMWGVQGAADPASFTTADGRTLAATTASPGSVVLQARFVPQDGAHYQAAWATTLLSVKPAAASAAIDFSATRQPIQGFGGSAAWYYTPMSASRMDVLYGTGAGSLGLNILRLRIAPATWDAKAQTADTSAWTAELANGAAAQARGALVFASAWSPPASLKIVQAERSNPTWSGRLDPAHYADYAAYLNAYIRYAATRGVDLYAISPQNEPDWDPTDYESCLWSADELKAWIGSHGATAVAGTRTRLLAPESLAFAPATTEALLADDKSATNVALIGGHLYGNVPRYSADAARLGKGVWMTEHFLDSVNKADGKASWATSIDDALALAREVHDGLTLGQYNAYIYWWLANSDDAKPTGLIDKADKPNHFGLALKHFAFFIRPGFVRVDATARPADGVSLSAYRTPAGAATPRAVVVLVNEGATPRTLDVAVTAAAGAGSWTPYQTTATASFQALAPIAATAGGLSITLPPRSLTTLSSGN</sequence>
<dbReference type="SUPFAM" id="SSF51445">
    <property type="entry name" value="(Trans)glycosidases"/>
    <property type="match status" value="1"/>
</dbReference>
<feature type="domain" description="Glycosyl hydrolase family 30 TIM-barrel" evidence="3">
    <location>
        <begin position="285"/>
        <end position="468"/>
    </location>
</feature>
<evidence type="ECO:0000256" key="1">
    <source>
        <dbReference type="SAM" id="MobiDB-lite"/>
    </source>
</evidence>
<keyword evidence="2" id="KW-0732">Signal</keyword>
<evidence type="ECO:0000259" key="3">
    <source>
        <dbReference type="Pfam" id="PF02055"/>
    </source>
</evidence>